<dbReference type="FunFam" id="3.50.50.60:FF:000138">
    <property type="entry name" value="Flavin-containing monooxygenase"/>
    <property type="match status" value="1"/>
</dbReference>
<sequence length="523" mass="59063">MTIPSTTTSQSPQFNVRKIAIIGAGPSGLAAAKYLRAEQALDEIVIIEQRDCVGGLWNYTPDYRTDSTFNVPNLDPNVDLNSSKRNQKRQNRGTGGPNGGTPSEKIERGDGIGMQRRGKKTFVSPIYERLETNIPRTLMGFSDHEFPDESQLFPGHKTVLKYLEEYAEDVRDLIRFNVEVVDVRLRGAAEGADGSREKWVVSTISTAGGGQCEDVYDAVVVASGHFNVPFIPDIVGITEWDEMYPGVISHSKFYRKPEELIDKKVIVVGNSASGLDIGSQIATFSKLPLICSQRSESYLQLGPADYRKDVPPIAQFIPKSRTVVFDDGTRETDIDAIVFCTGYLYSYPFLSSLNPPLITHGARVENTYQHLFYAPHPTLSLLVLNQKVIPFPVAEVQSAVLARVYSNRLRLPSYTEMRDWESRTVAEKGSTREFHLLKFPDDAEYINLLYDWAASTPNVTGKMPPRWGQWQYWARERFPAIRKAFVQEGEGRKNIRTIKELGFDFEEWKKEERENEDGSKRLL</sequence>
<evidence type="ECO:0000313" key="9">
    <source>
        <dbReference type="EMBL" id="KAF2841287.1"/>
    </source>
</evidence>
<evidence type="ECO:0000256" key="2">
    <source>
        <dbReference type="ARBA" id="ARBA00009183"/>
    </source>
</evidence>
<dbReference type="InterPro" id="IPR036188">
    <property type="entry name" value="FAD/NAD-bd_sf"/>
</dbReference>
<proteinExistence type="inferred from homology"/>
<evidence type="ECO:0000256" key="7">
    <source>
        <dbReference type="ARBA" id="ARBA00023033"/>
    </source>
</evidence>
<organism evidence="9 10">
    <name type="scientific">Patellaria atrata CBS 101060</name>
    <dbReference type="NCBI Taxonomy" id="1346257"/>
    <lineage>
        <taxon>Eukaryota</taxon>
        <taxon>Fungi</taxon>
        <taxon>Dikarya</taxon>
        <taxon>Ascomycota</taxon>
        <taxon>Pezizomycotina</taxon>
        <taxon>Dothideomycetes</taxon>
        <taxon>Dothideomycetes incertae sedis</taxon>
        <taxon>Patellariales</taxon>
        <taxon>Patellariaceae</taxon>
        <taxon>Patellaria</taxon>
    </lineage>
</organism>
<dbReference type="Pfam" id="PF00743">
    <property type="entry name" value="FMO-like"/>
    <property type="match status" value="2"/>
</dbReference>
<evidence type="ECO:0000256" key="5">
    <source>
        <dbReference type="ARBA" id="ARBA00022857"/>
    </source>
</evidence>
<dbReference type="InterPro" id="IPR000960">
    <property type="entry name" value="Flavin_mOase"/>
</dbReference>
<evidence type="ECO:0000313" key="10">
    <source>
        <dbReference type="Proteomes" id="UP000799429"/>
    </source>
</evidence>
<dbReference type="SUPFAM" id="SSF51905">
    <property type="entry name" value="FAD/NAD(P)-binding domain"/>
    <property type="match status" value="2"/>
</dbReference>
<dbReference type="Pfam" id="PF13450">
    <property type="entry name" value="NAD_binding_8"/>
    <property type="match status" value="1"/>
</dbReference>
<dbReference type="InterPro" id="IPR020946">
    <property type="entry name" value="Flavin_mOase-like"/>
</dbReference>
<accession>A0A9P4VTU5</accession>
<dbReference type="PANTHER" id="PTHR23023">
    <property type="entry name" value="DIMETHYLANILINE MONOOXYGENASE"/>
    <property type="match status" value="1"/>
</dbReference>
<keyword evidence="5" id="KW-0521">NADP</keyword>
<dbReference type="GO" id="GO:0050661">
    <property type="term" value="F:NADP binding"/>
    <property type="evidence" value="ECO:0007669"/>
    <property type="project" value="InterPro"/>
</dbReference>
<dbReference type="GO" id="GO:0050660">
    <property type="term" value="F:flavin adenine dinucleotide binding"/>
    <property type="evidence" value="ECO:0007669"/>
    <property type="project" value="InterPro"/>
</dbReference>
<evidence type="ECO:0000256" key="3">
    <source>
        <dbReference type="ARBA" id="ARBA00022630"/>
    </source>
</evidence>
<gene>
    <name evidence="9" type="ORF">M501DRAFT_1000455</name>
</gene>
<keyword evidence="6" id="KW-0560">Oxidoreductase</keyword>
<keyword evidence="10" id="KW-1185">Reference proteome</keyword>
<dbReference type="GO" id="GO:0004499">
    <property type="term" value="F:N,N-dimethylaniline monooxygenase activity"/>
    <property type="evidence" value="ECO:0007669"/>
    <property type="project" value="InterPro"/>
</dbReference>
<evidence type="ECO:0000256" key="1">
    <source>
        <dbReference type="ARBA" id="ARBA00001974"/>
    </source>
</evidence>
<comment type="cofactor">
    <cofactor evidence="1">
        <name>FAD</name>
        <dbReference type="ChEBI" id="CHEBI:57692"/>
    </cofactor>
</comment>
<keyword evidence="4" id="KW-0274">FAD</keyword>
<dbReference type="Proteomes" id="UP000799429">
    <property type="component" value="Unassembled WGS sequence"/>
</dbReference>
<keyword evidence="7 9" id="KW-0503">Monooxygenase</keyword>
<feature type="region of interest" description="Disordered" evidence="8">
    <location>
        <begin position="68"/>
        <end position="114"/>
    </location>
</feature>
<protein>
    <submittedName>
        <fullName evidence="9">Flavin dependent monooxygenase</fullName>
    </submittedName>
</protein>
<reference evidence="9" key="1">
    <citation type="journal article" date="2020" name="Stud. Mycol.">
        <title>101 Dothideomycetes genomes: a test case for predicting lifestyles and emergence of pathogens.</title>
        <authorList>
            <person name="Haridas S."/>
            <person name="Albert R."/>
            <person name="Binder M."/>
            <person name="Bloem J."/>
            <person name="Labutti K."/>
            <person name="Salamov A."/>
            <person name="Andreopoulos B."/>
            <person name="Baker S."/>
            <person name="Barry K."/>
            <person name="Bills G."/>
            <person name="Bluhm B."/>
            <person name="Cannon C."/>
            <person name="Castanera R."/>
            <person name="Culley D."/>
            <person name="Daum C."/>
            <person name="Ezra D."/>
            <person name="Gonzalez J."/>
            <person name="Henrissat B."/>
            <person name="Kuo A."/>
            <person name="Liang C."/>
            <person name="Lipzen A."/>
            <person name="Lutzoni F."/>
            <person name="Magnuson J."/>
            <person name="Mondo S."/>
            <person name="Nolan M."/>
            <person name="Ohm R."/>
            <person name="Pangilinan J."/>
            <person name="Park H.-J."/>
            <person name="Ramirez L."/>
            <person name="Alfaro M."/>
            <person name="Sun H."/>
            <person name="Tritt A."/>
            <person name="Yoshinaga Y."/>
            <person name="Zwiers L.-H."/>
            <person name="Turgeon B."/>
            <person name="Goodwin S."/>
            <person name="Spatafora J."/>
            <person name="Crous P."/>
            <person name="Grigoriev I."/>
        </authorList>
    </citation>
    <scope>NUCLEOTIDE SEQUENCE</scope>
    <source>
        <strain evidence="9">CBS 101060</strain>
    </source>
</reference>
<comment type="similarity">
    <text evidence="2">Belongs to the FMO family.</text>
</comment>
<comment type="caution">
    <text evidence="9">The sequence shown here is derived from an EMBL/GenBank/DDBJ whole genome shotgun (WGS) entry which is preliminary data.</text>
</comment>
<dbReference type="EMBL" id="MU006091">
    <property type="protein sequence ID" value="KAF2841287.1"/>
    <property type="molecule type" value="Genomic_DNA"/>
</dbReference>
<dbReference type="OrthoDB" id="66881at2759"/>
<name>A0A9P4VTU5_9PEZI</name>
<evidence type="ECO:0000256" key="6">
    <source>
        <dbReference type="ARBA" id="ARBA00023002"/>
    </source>
</evidence>
<dbReference type="Gene3D" id="3.50.50.60">
    <property type="entry name" value="FAD/NAD(P)-binding domain"/>
    <property type="match status" value="2"/>
</dbReference>
<keyword evidence="3" id="KW-0285">Flavoprotein</keyword>
<dbReference type="PRINTS" id="PR00370">
    <property type="entry name" value="FMOXYGENASE"/>
</dbReference>
<evidence type="ECO:0000256" key="4">
    <source>
        <dbReference type="ARBA" id="ARBA00022827"/>
    </source>
</evidence>
<dbReference type="AlphaFoldDB" id="A0A9P4VTU5"/>
<dbReference type="InterPro" id="IPR050346">
    <property type="entry name" value="FMO-like"/>
</dbReference>
<evidence type="ECO:0000256" key="8">
    <source>
        <dbReference type="SAM" id="MobiDB-lite"/>
    </source>
</evidence>